<organism evidence="2 3">
    <name type="scientific">Colletotrichum phormii</name>
    <dbReference type="NCBI Taxonomy" id="359342"/>
    <lineage>
        <taxon>Eukaryota</taxon>
        <taxon>Fungi</taxon>
        <taxon>Dikarya</taxon>
        <taxon>Ascomycota</taxon>
        <taxon>Pezizomycotina</taxon>
        <taxon>Sordariomycetes</taxon>
        <taxon>Hypocreomycetidae</taxon>
        <taxon>Glomerellales</taxon>
        <taxon>Glomerellaceae</taxon>
        <taxon>Colletotrichum</taxon>
        <taxon>Colletotrichum acutatum species complex</taxon>
    </lineage>
</organism>
<feature type="transmembrane region" description="Helical" evidence="1">
    <location>
        <begin position="28"/>
        <end position="49"/>
    </location>
</feature>
<comment type="caution">
    <text evidence="2">The sequence shown here is derived from an EMBL/GenBank/DDBJ whole genome shotgun (WGS) entry which is preliminary data.</text>
</comment>
<gene>
    <name evidence="2" type="ORF">BDP81DRAFT_415835</name>
</gene>
<sequence length="72" mass="8256">MNMNSRLMEEEGGGYWCYLRSDAGRGSLLFIFETIRCLFILYVLFLLPIPHDSFEMYLSCTGLRIILPSLGA</sequence>
<dbReference type="RefSeq" id="XP_060450534.1">
    <property type="nucleotide sequence ID" value="XM_060589485.1"/>
</dbReference>
<keyword evidence="1" id="KW-0812">Transmembrane</keyword>
<reference evidence="2" key="1">
    <citation type="submission" date="2021-06" db="EMBL/GenBank/DDBJ databases">
        <title>Comparative genomics, transcriptomics and evolutionary studies reveal genomic signatures of adaptation to plant cell wall in hemibiotrophic fungi.</title>
        <authorList>
            <consortium name="DOE Joint Genome Institute"/>
            <person name="Baroncelli R."/>
            <person name="Diaz J.F."/>
            <person name="Benocci T."/>
            <person name="Peng M."/>
            <person name="Battaglia E."/>
            <person name="Haridas S."/>
            <person name="Andreopoulos W."/>
            <person name="Labutti K."/>
            <person name="Pangilinan J."/>
            <person name="Floch G.L."/>
            <person name="Makela M.R."/>
            <person name="Henrissat B."/>
            <person name="Grigoriev I.V."/>
            <person name="Crouch J.A."/>
            <person name="De Vries R.P."/>
            <person name="Sukno S.A."/>
            <person name="Thon M.R."/>
        </authorList>
    </citation>
    <scope>NUCLEOTIDE SEQUENCE</scope>
    <source>
        <strain evidence="2">CBS 102054</strain>
    </source>
</reference>
<name>A0AAJ0A4K2_9PEZI</name>
<evidence type="ECO:0000313" key="3">
    <source>
        <dbReference type="Proteomes" id="UP001243989"/>
    </source>
</evidence>
<dbReference type="AlphaFoldDB" id="A0AAJ0A4K2"/>
<evidence type="ECO:0000313" key="2">
    <source>
        <dbReference type="EMBL" id="KAK1654490.1"/>
    </source>
</evidence>
<dbReference type="GeneID" id="85474347"/>
<accession>A0AAJ0A4K2</accession>
<evidence type="ECO:0000256" key="1">
    <source>
        <dbReference type="SAM" id="Phobius"/>
    </source>
</evidence>
<keyword evidence="3" id="KW-1185">Reference proteome</keyword>
<keyword evidence="1" id="KW-1133">Transmembrane helix</keyword>
<dbReference type="EMBL" id="JAHMHQ010000002">
    <property type="protein sequence ID" value="KAK1654490.1"/>
    <property type="molecule type" value="Genomic_DNA"/>
</dbReference>
<protein>
    <submittedName>
        <fullName evidence="2">Uncharacterized protein</fullName>
    </submittedName>
</protein>
<keyword evidence="1" id="KW-0472">Membrane</keyword>
<proteinExistence type="predicted"/>
<dbReference type="Proteomes" id="UP001243989">
    <property type="component" value="Unassembled WGS sequence"/>
</dbReference>